<dbReference type="SMART" id="SM00387">
    <property type="entry name" value="HATPase_c"/>
    <property type="match status" value="1"/>
</dbReference>
<evidence type="ECO:0000313" key="10">
    <source>
        <dbReference type="Proteomes" id="UP001596058"/>
    </source>
</evidence>
<sequence length="436" mass="46460">MTVALTGVASLLAVLVAPASTRTFLAWTLGVAAALVCCSVAFAVYGKQESRRLRKRLAVGDAELARMASEVMPDTVKRIRSGSSAESVLMGISRPASRAHRQILRIFVNEVSREERIRAATTSACASAAGRVQALATSMLADLRDMEDRHDRVSLGDLLTLDHTTAQAGRLADSIAVLTGARSGRRWTKPIVMESILRGAIGRISAYQRVRVHSVSTFAIAGHAAEGVMHALAELMDNATSFSPPTEEVHVYVEEVSAGIVVTIEDCGLVMSPAALARAERAVSPEPLDFTKLSGSRLGLAVVGCLARKHGLTVSFRPSSRGGTGVVVMIPQQIISQNVQVPQATQPPPPPVPRTRQAAVPQQAAPESDREPDREPHGLPRRRKGQTLAAASSAHTPSRPAGQEPRSSRPFSEPGAKFSAFYKAGRARQIGEDESQ</sequence>
<evidence type="ECO:0000256" key="1">
    <source>
        <dbReference type="ARBA" id="ARBA00000085"/>
    </source>
</evidence>
<dbReference type="PANTHER" id="PTHR45436">
    <property type="entry name" value="SENSOR HISTIDINE KINASE YKOH"/>
    <property type="match status" value="1"/>
</dbReference>
<dbReference type="InterPro" id="IPR003594">
    <property type="entry name" value="HATPase_dom"/>
</dbReference>
<keyword evidence="5" id="KW-0418">Kinase</keyword>
<protein>
    <recommendedName>
        <fullName evidence="2">histidine kinase</fullName>
        <ecNumber evidence="2">2.7.13.3</ecNumber>
    </recommendedName>
</protein>
<evidence type="ECO:0000256" key="2">
    <source>
        <dbReference type="ARBA" id="ARBA00012438"/>
    </source>
</evidence>
<evidence type="ECO:0000313" key="9">
    <source>
        <dbReference type="EMBL" id="MFC5826789.1"/>
    </source>
</evidence>
<evidence type="ECO:0000256" key="7">
    <source>
        <dbReference type="SAM" id="Phobius"/>
    </source>
</evidence>
<keyword evidence="9" id="KW-0067">ATP-binding</keyword>
<keyword evidence="4" id="KW-0808">Transferase</keyword>
<feature type="transmembrane region" description="Helical" evidence="7">
    <location>
        <begin position="29"/>
        <end position="46"/>
    </location>
</feature>
<dbReference type="PANTHER" id="PTHR45436:SF5">
    <property type="entry name" value="SENSOR HISTIDINE KINASE TRCS"/>
    <property type="match status" value="1"/>
</dbReference>
<keyword evidence="7" id="KW-0812">Transmembrane</keyword>
<dbReference type="Pfam" id="PF02518">
    <property type="entry name" value="HATPase_c"/>
    <property type="match status" value="1"/>
</dbReference>
<dbReference type="EC" id="2.7.13.3" evidence="2"/>
<evidence type="ECO:0000256" key="3">
    <source>
        <dbReference type="ARBA" id="ARBA00022553"/>
    </source>
</evidence>
<keyword evidence="9" id="KW-0547">Nucleotide-binding</keyword>
<dbReference type="GO" id="GO:0005524">
    <property type="term" value="F:ATP binding"/>
    <property type="evidence" value="ECO:0007669"/>
    <property type="project" value="UniProtKB-KW"/>
</dbReference>
<dbReference type="RefSeq" id="WP_379516300.1">
    <property type="nucleotide sequence ID" value="NZ_JBHSPA010000027.1"/>
</dbReference>
<reference evidence="10" key="1">
    <citation type="journal article" date="2019" name="Int. J. Syst. Evol. Microbiol.">
        <title>The Global Catalogue of Microorganisms (GCM) 10K type strain sequencing project: providing services to taxonomists for standard genome sequencing and annotation.</title>
        <authorList>
            <consortium name="The Broad Institute Genomics Platform"/>
            <consortium name="The Broad Institute Genome Sequencing Center for Infectious Disease"/>
            <person name="Wu L."/>
            <person name="Ma J."/>
        </authorList>
    </citation>
    <scope>NUCLEOTIDE SEQUENCE [LARGE SCALE GENOMIC DNA]</scope>
    <source>
        <strain evidence="10">CCUG 53903</strain>
    </source>
</reference>
<keyword evidence="10" id="KW-1185">Reference proteome</keyword>
<dbReference type="InterPro" id="IPR050428">
    <property type="entry name" value="TCS_sensor_his_kinase"/>
</dbReference>
<evidence type="ECO:0000256" key="6">
    <source>
        <dbReference type="SAM" id="MobiDB-lite"/>
    </source>
</evidence>
<keyword evidence="7" id="KW-1133">Transmembrane helix</keyword>
<dbReference type="Proteomes" id="UP001596058">
    <property type="component" value="Unassembled WGS sequence"/>
</dbReference>
<accession>A0ABW1CM16</accession>
<dbReference type="Gene3D" id="3.30.565.10">
    <property type="entry name" value="Histidine kinase-like ATPase, C-terminal domain"/>
    <property type="match status" value="1"/>
</dbReference>
<dbReference type="SUPFAM" id="SSF55874">
    <property type="entry name" value="ATPase domain of HSP90 chaperone/DNA topoisomerase II/histidine kinase"/>
    <property type="match status" value="1"/>
</dbReference>
<proteinExistence type="predicted"/>
<organism evidence="9 10">
    <name type="scientific">Nonomuraea insulae</name>
    <dbReference type="NCBI Taxonomy" id="1616787"/>
    <lineage>
        <taxon>Bacteria</taxon>
        <taxon>Bacillati</taxon>
        <taxon>Actinomycetota</taxon>
        <taxon>Actinomycetes</taxon>
        <taxon>Streptosporangiales</taxon>
        <taxon>Streptosporangiaceae</taxon>
        <taxon>Nonomuraea</taxon>
    </lineage>
</organism>
<evidence type="ECO:0000256" key="4">
    <source>
        <dbReference type="ARBA" id="ARBA00022679"/>
    </source>
</evidence>
<keyword evidence="3" id="KW-0597">Phosphoprotein</keyword>
<dbReference type="EMBL" id="JBHSPA010000027">
    <property type="protein sequence ID" value="MFC5826789.1"/>
    <property type="molecule type" value="Genomic_DNA"/>
</dbReference>
<evidence type="ECO:0000259" key="8">
    <source>
        <dbReference type="SMART" id="SM00387"/>
    </source>
</evidence>
<dbReference type="InterPro" id="IPR036890">
    <property type="entry name" value="HATPase_C_sf"/>
</dbReference>
<comment type="catalytic activity">
    <reaction evidence="1">
        <text>ATP + protein L-histidine = ADP + protein N-phospho-L-histidine.</text>
        <dbReference type="EC" id="2.7.13.3"/>
    </reaction>
</comment>
<feature type="domain" description="Histidine kinase/HSP90-like ATPase" evidence="8">
    <location>
        <begin position="223"/>
        <end position="334"/>
    </location>
</feature>
<gene>
    <name evidence="9" type="ORF">ACFPZ3_23200</name>
</gene>
<name>A0ABW1CM16_9ACTN</name>
<evidence type="ECO:0000256" key="5">
    <source>
        <dbReference type="ARBA" id="ARBA00022777"/>
    </source>
</evidence>
<comment type="caution">
    <text evidence="9">The sequence shown here is derived from an EMBL/GenBank/DDBJ whole genome shotgun (WGS) entry which is preliminary data.</text>
</comment>
<keyword evidence="7" id="KW-0472">Membrane</keyword>
<feature type="region of interest" description="Disordered" evidence="6">
    <location>
        <begin position="341"/>
        <end position="436"/>
    </location>
</feature>
<feature type="compositionally biased region" description="Basic and acidic residues" evidence="6">
    <location>
        <begin position="367"/>
        <end position="378"/>
    </location>
</feature>